<name>A0A2U3KNN6_9BACT</name>
<proteinExistence type="predicted"/>
<dbReference type="AlphaFoldDB" id="A0A2U3KNN6"/>
<organism evidence="1 2">
    <name type="scientific">Candidatus Sulfotelmatobacter kueseliae</name>
    <dbReference type="NCBI Taxonomy" id="2042962"/>
    <lineage>
        <taxon>Bacteria</taxon>
        <taxon>Pseudomonadati</taxon>
        <taxon>Acidobacteriota</taxon>
        <taxon>Terriglobia</taxon>
        <taxon>Terriglobales</taxon>
        <taxon>Candidatus Korobacteraceae</taxon>
        <taxon>Candidatus Sulfotelmatobacter</taxon>
    </lineage>
</organism>
<evidence type="ECO:0000313" key="2">
    <source>
        <dbReference type="Proteomes" id="UP000238701"/>
    </source>
</evidence>
<protein>
    <submittedName>
        <fullName evidence="1">Uncharacterized protein</fullName>
    </submittedName>
</protein>
<sequence length="101" mass="10744">MRPAEVCGCSRNPASDKSAITLRMEAGLSPSRLERASVREPTGSPVEIKVSTIAVRISRSRVPILGSAGTLAFLSYLDPSVVGRGDTSSYLFYLTILDAEA</sequence>
<evidence type="ECO:0000313" key="1">
    <source>
        <dbReference type="EMBL" id="SPF41281.1"/>
    </source>
</evidence>
<dbReference type="Proteomes" id="UP000238701">
    <property type="component" value="Unassembled WGS sequence"/>
</dbReference>
<gene>
    <name evidence="1" type="ORF">SBA1_350018</name>
</gene>
<dbReference type="EMBL" id="OMOD01000128">
    <property type="protein sequence ID" value="SPF41281.1"/>
    <property type="molecule type" value="Genomic_DNA"/>
</dbReference>
<accession>A0A2U3KNN6</accession>
<reference evidence="2" key="1">
    <citation type="submission" date="2018-02" db="EMBL/GenBank/DDBJ databases">
        <authorList>
            <person name="Hausmann B."/>
        </authorList>
    </citation>
    <scope>NUCLEOTIDE SEQUENCE [LARGE SCALE GENOMIC DNA]</scope>
    <source>
        <strain evidence="2">Peat soil MAG SbA1</strain>
    </source>
</reference>